<keyword evidence="2" id="KW-1185">Reference proteome</keyword>
<evidence type="ECO:0000313" key="2">
    <source>
        <dbReference type="Proteomes" id="UP001432292"/>
    </source>
</evidence>
<gene>
    <name evidence="1" type="ORF">OG727_00145</name>
</gene>
<dbReference type="GeneID" id="96640740"/>
<sequence>MVAIGEAKAVIGSVEQRVSPVVGSGAGPIHIARRWAAVIASGVVFPVLADAANAVADATYAMRNAAAPPHDAAHARAGSAAEELITAVERAA</sequence>
<dbReference type="RefSeq" id="WP_328730669.1">
    <property type="nucleotide sequence ID" value="NZ_BAAATH010000077.1"/>
</dbReference>
<organism evidence="1 2">
    <name type="scientific">Streptomyces caniferus</name>
    <dbReference type="NCBI Taxonomy" id="285557"/>
    <lineage>
        <taxon>Bacteria</taxon>
        <taxon>Bacillati</taxon>
        <taxon>Actinomycetota</taxon>
        <taxon>Actinomycetes</taxon>
        <taxon>Kitasatosporales</taxon>
        <taxon>Streptomycetaceae</taxon>
        <taxon>Streptomyces</taxon>
    </lineage>
</organism>
<dbReference type="EMBL" id="CP108473">
    <property type="protein sequence ID" value="WUS20840.1"/>
    <property type="molecule type" value="Genomic_DNA"/>
</dbReference>
<accession>A0ABZ1VCA8</accession>
<reference evidence="1" key="1">
    <citation type="submission" date="2022-10" db="EMBL/GenBank/DDBJ databases">
        <title>The complete genomes of actinobacterial strains from the NBC collection.</title>
        <authorList>
            <person name="Joergensen T.S."/>
            <person name="Alvarez Arevalo M."/>
            <person name="Sterndorff E.B."/>
            <person name="Faurdal D."/>
            <person name="Vuksanovic O."/>
            <person name="Mourched A.-S."/>
            <person name="Charusanti P."/>
            <person name="Shaw S."/>
            <person name="Blin K."/>
            <person name="Weber T."/>
        </authorList>
    </citation>
    <scope>NUCLEOTIDE SEQUENCE</scope>
    <source>
        <strain evidence="1">NBC_01256</strain>
    </source>
</reference>
<evidence type="ECO:0000313" key="1">
    <source>
        <dbReference type="EMBL" id="WUS20840.1"/>
    </source>
</evidence>
<protein>
    <submittedName>
        <fullName evidence="1">Uncharacterized protein</fullName>
    </submittedName>
</protein>
<dbReference type="Proteomes" id="UP001432292">
    <property type="component" value="Chromosome"/>
</dbReference>
<proteinExistence type="predicted"/>
<name>A0ABZ1VCA8_9ACTN</name>